<dbReference type="GO" id="GO:0006310">
    <property type="term" value="P:DNA recombination"/>
    <property type="evidence" value="ECO:0007669"/>
    <property type="project" value="UniProtKB-KW"/>
</dbReference>
<comment type="caution">
    <text evidence="4">The sequence shown here is derived from an EMBL/GenBank/DDBJ whole genome shotgun (WGS) entry which is preliminary data.</text>
</comment>
<evidence type="ECO:0000256" key="1">
    <source>
        <dbReference type="ARBA" id="ARBA00023172"/>
    </source>
</evidence>
<name>A0A8H9P1F1_9ENTR</name>
<feature type="region of interest" description="Disordered" evidence="2">
    <location>
        <begin position="220"/>
        <end position="243"/>
    </location>
</feature>
<dbReference type="InterPro" id="IPR002104">
    <property type="entry name" value="Integrase_catalytic"/>
</dbReference>
<dbReference type="InterPro" id="IPR011010">
    <property type="entry name" value="DNA_brk_join_enz"/>
</dbReference>
<protein>
    <submittedName>
        <fullName evidence="4">Site-specific integrase</fullName>
    </submittedName>
</protein>
<dbReference type="InterPro" id="IPR013762">
    <property type="entry name" value="Integrase-like_cat_sf"/>
</dbReference>
<dbReference type="CDD" id="cd00397">
    <property type="entry name" value="DNA_BRE_C"/>
    <property type="match status" value="1"/>
</dbReference>
<organism evidence="4">
    <name type="scientific">Citrobacter farmeri</name>
    <dbReference type="NCBI Taxonomy" id="67824"/>
    <lineage>
        <taxon>Bacteria</taxon>
        <taxon>Pseudomonadati</taxon>
        <taxon>Pseudomonadota</taxon>
        <taxon>Gammaproteobacteria</taxon>
        <taxon>Enterobacterales</taxon>
        <taxon>Enterobacteriaceae</taxon>
        <taxon>Citrobacter</taxon>
    </lineage>
</organism>
<feature type="region of interest" description="Disordered" evidence="2">
    <location>
        <begin position="173"/>
        <end position="208"/>
    </location>
</feature>
<sequence>MGNSKRNIKKLNDNFREDILNYAFAHNLKCANALAILYATGCRPDELQTGVTVNYDSKKNEIEFRIIGSKLNRRMRRGIGVRKIKVKINNKNARFFKNIVDKFIKNPMSYDHKIKIESAKAFSGYITKISKKLWPRKKYHASAYSFRHAKATELKNSEGFDAEKIAKIMGHASVRSQQSYGRKNKRSAGGFDDITDVETSSKPRGGDRLLRFKIASKQQTAAKIADTSTPSSPPPAPVRRFKM</sequence>
<dbReference type="GO" id="GO:0003677">
    <property type="term" value="F:DNA binding"/>
    <property type="evidence" value="ECO:0007669"/>
    <property type="project" value="InterPro"/>
</dbReference>
<keyword evidence="1" id="KW-0233">DNA recombination</keyword>
<evidence type="ECO:0000313" key="4">
    <source>
        <dbReference type="EMBL" id="HAT1589340.1"/>
    </source>
</evidence>
<feature type="compositionally biased region" description="Basic and acidic residues" evidence="2">
    <location>
        <begin position="199"/>
        <end position="208"/>
    </location>
</feature>
<gene>
    <name evidence="4" type="ORF">I8Y00_005775</name>
</gene>
<reference evidence="4" key="1">
    <citation type="journal article" date="2018" name="Genome Biol.">
        <title>SKESA: strategic k-mer extension for scrupulous assemblies.</title>
        <authorList>
            <person name="Souvorov A."/>
            <person name="Agarwala R."/>
            <person name="Lipman D.J."/>
        </authorList>
    </citation>
    <scope>NUCLEOTIDE SEQUENCE</scope>
    <source>
        <strain evidence="4">YDC697-2</strain>
    </source>
</reference>
<accession>A0A8H9P1F1</accession>
<dbReference type="Proteomes" id="UP000864563">
    <property type="component" value="Unassembled WGS sequence"/>
</dbReference>
<evidence type="ECO:0000256" key="2">
    <source>
        <dbReference type="SAM" id="MobiDB-lite"/>
    </source>
</evidence>
<dbReference type="AlphaFoldDB" id="A0A8H9P1F1"/>
<dbReference type="EMBL" id="DACSDU010000089">
    <property type="protein sequence ID" value="HAT1589340.1"/>
    <property type="molecule type" value="Genomic_DNA"/>
</dbReference>
<reference evidence="4" key="2">
    <citation type="submission" date="2020-11" db="EMBL/GenBank/DDBJ databases">
        <authorList>
            <consortium name="NCBI Pathogen Detection Project"/>
        </authorList>
    </citation>
    <scope>NUCLEOTIDE SEQUENCE</scope>
    <source>
        <strain evidence="4">YDC697-2</strain>
    </source>
</reference>
<dbReference type="Pfam" id="PF00589">
    <property type="entry name" value="Phage_integrase"/>
    <property type="match status" value="1"/>
</dbReference>
<evidence type="ECO:0000259" key="3">
    <source>
        <dbReference type="PROSITE" id="PS51898"/>
    </source>
</evidence>
<feature type="domain" description="Tyr recombinase" evidence="3">
    <location>
        <begin position="6"/>
        <end position="196"/>
    </location>
</feature>
<dbReference type="SUPFAM" id="SSF56349">
    <property type="entry name" value="DNA breaking-rejoining enzymes"/>
    <property type="match status" value="1"/>
</dbReference>
<dbReference type="GO" id="GO:0015074">
    <property type="term" value="P:DNA integration"/>
    <property type="evidence" value="ECO:0007669"/>
    <property type="project" value="InterPro"/>
</dbReference>
<proteinExistence type="predicted"/>
<dbReference type="PROSITE" id="PS51898">
    <property type="entry name" value="TYR_RECOMBINASE"/>
    <property type="match status" value="1"/>
</dbReference>
<dbReference type="Gene3D" id="1.10.443.10">
    <property type="entry name" value="Intergrase catalytic core"/>
    <property type="match status" value="1"/>
</dbReference>